<dbReference type="AlphaFoldDB" id="A0A2S7T806"/>
<accession>A0A2S7T806</accession>
<evidence type="ECO:0000313" key="2">
    <source>
        <dbReference type="Proteomes" id="UP000239366"/>
    </source>
</evidence>
<dbReference type="EMBL" id="MQVX01000001">
    <property type="protein sequence ID" value="PQJ16060.1"/>
    <property type="molecule type" value="Genomic_DNA"/>
</dbReference>
<comment type="caution">
    <text evidence="1">The sequence shown here is derived from an EMBL/GenBank/DDBJ whole genome shotgun (WGS) entry which is preliminary data.</text>
</comment>
<sequence>MLTGLFACNKKQSNIPSKVSEDSPVTREVPVPIDSSATLSNTYREENWKPQDGQFYFSESYHFELITPETEAPKEFGFYLDPESGSILLEKYLTGFQDEMTDWLILRPNGLVLQGFTDEFGKKKLLVHHLHKHHYYTQTRPYAQADFEAFWTKKEETKEFGPNKYYQKSHRGVHYQRQYPKTEEKADLYLAKTRLATHELYYIDRLLPELGMPYRTDYGEVLDQGILVLKEVYAQPNGQPLGFQLKEIMASEYHIQLPE</sequence>
<proteinExistence type="predicted"/>
<keyword evidence="2" id="KW-1185">Reference proteome</keyword>
<evidence type="ECO:0000313" key="1">
    <source>
        <dbReference type="EMBL" id="PQJ16060.1"/>
    </source>
</evidence>
<gene>
    <name evidence="1" type="ORF">BST99_10280</name>
</gene>
<reference evidence="2" key="1">
    <citation type="submission" date="2016-11" db="EMBL/GenBank/DDBJ databases">
        <title>Trade-off between light-utilization and light-protection in marine flavobacteria.</title>
        <authorList>
            <person name="Kumagai Y."/>
            <person name="Yoshizawa S."/>
            <person name="Kogure K."/>
        </authorList>
    </citation>
    <scope>NUCLEOTIDE SEQUENCE [LARGE SCALE GENOMIC DNA]</scope>
    <source>
        <strain evidence="2">SG-18</strain>
    </source>
</reference>
<organism evidence="1 2">
    <name type="scientific">Aureicoccus marinus</name>
    <dbReference type="NCBI Taxonomy" id="754435"/>
    <lineage>
        <taxon>Bacteria</taxon>
        <taxon>Pseudomonadati</taxon>
        <taxon>Bacteroidota</taxon>
        <taxon>Flavobacteriia</taxon>
        <taxon>Flavobacteriales</taxon>
        <taxon>Flavobacteriaceae</taxon>
        <taxon>Aureicoccus</taxon>
    </lineage>
</organism>
<protein>
    <submittedName>
        <fullName evidence="1">Uncharacterized protein</fullName>
    </submittedName>
</protein>
<dbReference type="Proteomes" id="UP000239366">
    <property type="component" value="Unassembled WGS sequence"/>
</dbReference>
<name>A0A2S7T806_9FLAO</name>